<organism evidence="1 2">
    <name type="scientific">Quillaja saponaria</name>
    <name type="common">Soap bark tree</name>
    <dbReference type="NCBI Taxonomy" id="32244"/>
    <lineage>
        <taxon>Eukaryota</taxon>
        <taxon>Viridiplantae</taxon>
        <taxon>Streptophyta</taxon>
        <taxon>Embryophyta</taxon>
        <taxon>Tracheophyta</taxon>
        <taxon>Spermatophyta</taxon>
        <taxon>Magnoliopsida</taxon>
        <taxon>eudicotyledons</taxon>
        <taxon>Gunneridae</taxon>
        <taxon>Pentapetalae</taxon>
        <taxon>rosids</taxon>
        <taxon>fabids</taxon>
        <taxon>Fabales</taxon>
        <taxon>Quillajaceae</taxon>
        <taxon>Quillaja</taxon>
    </lineage>
</organism>
<gene>
    <name evidence="1" type="ORF">O6P43_006728</name>
</gene>
<comment type="caution">
    <text evidence="1">The sequence shown here is derived from an EMBL/GenBank/DDBJ whole genome shotgun (WGS) entry which is preliminary data.</text>
</comment>
<dbReference type="KEGG" id="qsa:O6P43_006728"/>
<accession>A0AAD7VIR9</accession>
<evidence type="ECO:0000313" key="1">
    <source>
        <dbReference type="EMBL" id="KAJ7977035.1"/>
    </source>
</evidence>
<dbReference type="AlphaFoldDB" id="A0AAD7VIR9"/>
<evidence type="ECO:0000313" key="2">
    <source>
        <dbReference type="Proteomes" id="UP001163823"/>
    </source>
</evidence>
<dbReference type="EMBL" id="JARAOO010000003">
    <property type="protein sequence ID" value="KAJ7977035.1"/>
    <property type="molecule type" value="Genomic_DNA"/>
</dbReference>
<proteinExistence type="predicted"/>
<protein>
    <submittedName>
        <fullName evidence="1">Uncharacterized protein</fullName>
    </submittedName>
</protein>
<dbReference type="Proteomes" id="UP001163823">
    <property type="component" value="Chromosome 3"/>
</dbReference>
<reference evidence="1" key="1">
    <citation type="journal article" date="2023" name="Science">
        <title>Elucidation of the pathway for biosynthesis of saponin adjuvants from the soapbark tree.</title>
        <authorList>
            <person name="Reed J."/>
            <person name="Orme A."/>
            <person name="El-Demerdash A."/>
            <person name="Owen C."/>
            <person name="Martin L.B.B."/>
            <person name="Misra R.C."/>
            <person name="Kikuchi S."/>
            <person name="Rejzek M."/>
            <person name="Martin A.C."/>
            <person name="Harkess A."/>
            <person name="Leebens-Mack J."/>
            <person name="Louveau T."/>
            <person name="Stephenson M.J."/>
            <person name="Osbourn A."/>
        </authorList>
    </citation>
    <scope>NUCLEOTIDE SEQUENCE</scope>
    <source>
        <strain evidence="1">S10</strain>
    </source>
</reference>
<keyword evidence="2" id="KW-1185">Reference proteome</keyword>
<sequence>MPPLCISSADGFFIEENFLLKILCILRRLITEPWNTTQTSSHHMTCQEINKIDAYKQTIVDPKELLEIFKTRILVT</sequence>
<name>A0AAD7VIR9_QUISA</name>